<accession>A0A9X0D1S6</accession>
<sequence length="125" mass="14434">KDNFYFLICIPTLKIGEKRLLWLGNCKPKVQGRRNESGGADEDQMEVELLVEELVALEACGKESRGTGWSEEGGCIKAKRSTAVEMRNRALERVGQTRKRKQQKENERPTRNRKEEDQEGRRWNG</sequence>
<dbReference type="Proteomes" id="UP001163046">
    <property type="component" value="Unassembled WGS sequence"/>
</dbReference>
<keyword evidence="3" id="KW-1185">Reference proteome</keyword>
<dbReference type="EMBL" id="MU826058">
    <property type="protein sequence ID" value="KAJ7381719.1"/>
    <property type="molecule type" value="Genomic_DNA"/>
</dbReference>
<evidence type="ECO:0000313" key="2">
    <source>
        <dbReference type="EMBL" id="KAJ7381719.1"/>
    </source>
</evidence>
<protein>
    <submittedName>
        <fullName evidence="2">Uncharacterized protein</fullName>
    </submittedName>
</protein>
<feature type="compositionally biased region" description="Basic and acidic residues" evidence="1">
    <location>
        <begin position="103"/>
        <end position="125"/>
    </location>
</feature>
<reference evidence="2" key="1">
    <citation type="submission" date="2023-01" db="EMBL/GenBank/DDBJ databases">
        <title>Genome assembly of the deep-sea coral Lophelia pertusa.</title>
        <authorList>
            <person name="Herrera S."/>
            <person name="Cordes E."/>
        </authorList>
    </citation>
    <scope>NUCLEOTIDE SEQUENCE</scope>
    <source>
        <strain evidence="2">USNM1676648</strain>
        <tissue evidence="2">Polyp</tissue>
    </source>
</reference>
<evidence type="ECO:0000313" key="3">
    <source>
        <dbReference type="Proteomes" id="UP001163046"/>
    </source>
</evidence>
<feature type="non-terminal residue" evidence="2">
    <location>
        <position position="125"/>
    </location>
</feature>
<gene>
    <name evidence="2" type="ORF">OS493_039386</name>
</gene>
<evidence type="ECO:0000256" key="1">
    <source>
        <dbReference type="SAM" id="MobiDB-lite"/>
    </source>
</evidence>
<feature type="region of interest" description="Disordered" evidence="1">
    <location>
        <begin position="89"/>
        <end position="125"/>
    </location>
</feature>
<dbReference type="AlphaFoldDB" id="A0A9X0D1S6"/>
<comment type="caution">
    <text evidence="2">The sequence shown here is derived from an EMBL/GenBank/DDBJ whole genome shotgun (WGS) entry which is preliminary data.</text>
</comment>
<name>A0A9X0D1S6_9CNID</name>
<proteinExistence type="predicted"/>
<organism evidence="2 3">
    <name type="scientific">Desmophyllum pertusum</name>
    <dbReference type="NCBI Taxonomy" id="174260"/>
    <lineage>
        <taxon>Eukaryota</taxon>
        <taxon>Metazoa</taxon>
        <taxon>Cnidaria</taxon>
        <taxon>Anthozoa</taxon>
        <taxon>Hexacorallia</taxon>
        <taxon>Scleractinia</taxon>
        <taxon>Caryophylliina</taxon>
        <taxon>Caryophylliidae</taxon>
        <taxon>Desmophyllum</taxon>
    </lineage>
</organism>